<dbReference type="GeneID" id="6009013"/>
<keyword evidence="1" id="KW-0378">Hydrolase</keyword>
<dbReference type="EMBL" id="AACS02000009">
    <property type="protein sequence ID" value="EAU89275.1"/>
    <property type="molecule type" value="Genomic_DNA"/>
</dbReference>
<dbReference type="KEGG" id="cci:CC1G_03540"/>
<comment type="caution">
    <text evidence="3">The sequence shown here is derived from an EMBL/GenBank/DDBJ whole genome shotgun (WGS) entry which is preliminary data.</text>
</comment>
<evidence type="ECO:0000313" key="3">
    <source>
        <dbReference type="EMBL" id="EAU89275.1"/>
    </source>
</evidence>
<dbReference type="SUPFAM" id="SSF56784">
    <property type="entry name" value="HAD-like"/>
    <property type="match status" value="1"/>
</dbReference>
<dbReference type="PANTHER" id="PTHR43316:SF9">
    <property type="entry name" value="ACID DEHALOGENASE, PUTATIVE (AFU_ORTHOLOGUE AFUA_6G14460)-RELATED"/>
    <property type="match status" value="1"/>
</dbReference>
<dbReference type="InterPro" id="IPR023214">
    <property type="entry name" value="HAD_sf"/>
</dbReference>
<dbReference type="RefSeq" id="XP_001832526.1">
    <property type="nucleotide sequence ID" value="XM_001832474.1"/>
</dbReference>
<dbReference type="Gene3D" id="1.10.150.750">
    <property type="match status" value="1"/>
</dbReference>
<dbReference type="PANTHER" id="PTHR43316">
    <property type="entry name" value="HYDROLASE, HALOACID DELAHOGENASE-RELATED"/>
    <property type="match status" value="1"/>
</dbReference>
<keyword evidence="4" id="KW-1185">Reference proteome</keyword>
<feature type="region of interest" description="Disordered" evidence="2">
    <location>
        <begin position="100"/>
        <end position="145"/>
    </location>
</feature>
<dbReference type="STRING" id="240176.A8NCI2"/>
<dbReference type="InterPro" id="IPR051540">
    <property type="entry name" value="S-2-haloacid_dehalogenase"/>
</dbReference>
<dbReference type="OMA" id="TCWIERR"/>
<evidence type="ECO:0000313" key="4">
    <source>
        <dbReference type="Proteomes" id="UP000001861"/>
    </source>
</evidence>
<sequence length="337" mass="36629">MSTPDNGQLTDRKILIFDVYGTLMDWESGIYDALQPLFSKFEVAKKWSRKEALQAFGAVETDLQTQFPEMPYSELLAKVHEVLEQRLKALSSQDTQAATLDAGHQVAGEAPSGSSATGASTSADAGTSASSSESNPHTAFGNSVKNWPIFPDTTDALKRLSKHFKLVVLSNVDRGSFQFTHAVLSTGSLPSTKEVLEPYLYPTNNPNKFWHPQATSPNSASPFTVLATAQDTGCYKPSLGGFQALLDYAKSHPDLLGGSLGEGEDIKEKVLIVAQSLPHDHVPANRLGTKSVWIDRQSAVTCNELPGAGGQAKKIWTWRFETLGEMADKVEEELRQS</sequence>
<dbReference type="eggNOG" id="ENOG502S0RM">
    <property type="taxonomic scope" value="Eukaryota"/>
</dbReference>
<name>A8NCI2_COPC7</name>
<dbReference type="AlphaFoldDB" id="A8NCI2"/>
<dbReference type="GO" id="GO:0016787">
    <property type="term" value="F:hydrolase activity"/>
    <property type="evidence" value="ECO:0007669"/>
    <property type="project" value="UniProtKB-KW"/>
</dbReference>
<proteinExistence type="predicted"/>
<dbReference type="InParanoid" id="A8NCI2"/>
<dbReference type="VEuPathDB" id="FungiDB:CC1G_03540"/>
<feature type="compositionally biased region" description="Low complexity" evidence="2">
    <location>
        <begin position="107"/>
        <end position="134"/>
    </location>
</feature>
<feature type="compositionally biased region" description="Polar residues" evidence="2">
    <location>
        <begin position="135"/>
        <end position="145"/>
    </location>
</feature>
<dbReference type="Proteomes" id="UP000001861">
    <property type="component" value="Unassembled WGS sequence"/>
</dbReference>
<accession>A8NCI2</accession>
<organism evidence="3 4">
    <name type="scientific">Coprinopsis cinerea (strain Okayama-7 / 130 / ATCC MYA-4618 / FGSC 9003)</name>
    <name type="common">Inky cap fungus</name>
    <name type="synonym">Hormographiella aspergillata</name>
    <dbReference type="NCBI Taxonomy" id="240176"/>
    <lineage>
        <taxon>Eukaryota</taxon>
        <taxon>Fungi</taxon>
        <taxon>Dikarya</taxon>
        <taxon>Basidiomycota</taxon>
        <taxon>Agaricomycotina</taxon>
        <taxon>Agaricomycetes</taxon>
        <taxon>Agaricomycetidae</taxon>
        <taxon>Agaricales</taxon>
        <taxon>Agaricineae</taxon>
        <taxon>Psathyrellaceae</taxon>
        <taxon>Coprinopsis</taxon>
    </lineage>
</organism>
<dbReference type="OrthoDB" id="20198at2759"/>
<reference evidence="3 4" key="1">
    <citation type="journal article" date="2010" name="Proc. Natl. Acad. Sci. U.S.A.">
        <title>Insights into evolution of multicellular fungi from the assembled chromosomes of the mushroom Coprinopsis cinerea (Coprinus cinereus).</title>
        <authorList>
            <person name="Stajich J.E."/>
            <person name="Wilke S.K."/>
            <person name="Ahren D."/>
            <person name="Au C.H."/>
            <person name="Birren B.W."/>
            <person name="Borodovsky M."/>
            <person name="Burns C."/>
            <person name="Canback B."/>
            <person name="Casselton L.A."/>
            <person name="Cheng C.K."/>
            <person name="Deng J."/>
            <person name="Dietrich F.S."/>
            <person name="Fargo D.C."/>
            <person name="Farman M.L."/>
            <person name="Gathman A.C."/>
            <person name="Goldberg J."/>
            <person name="Guigo R."/>
            <person name="Hoegger P.J."/>
            <person name="Hooker J.B."/>
            <person name="Huggins A."/>
            <person name="James T.Y."/>
            <person name="Kamada T."/>
            <person name="Kilaru S."/>
            <person name="Kodira C."/>
            <person name="Kues U."/>
            <person name="Kupfer D."/>
            <person name="Kwan H.S."/>
            <person name="Lomsadze A."/>
            <person name="Li W."/>
            <person name="Lilly W.W."/>
            <person name="Ma L.J."/>
            <person name="Mackey A.J."/>
            <person name="Manning G."/>
            <person name="Martin F."/>
            <person name="Muraguchi H."/>
            <person name="Natvig D.O."/>
            <person name="Palmerini H."/>
            <person name="Ramesh M.A."/>
            <person name="Rehmeyer C.J."/>
            <person name="Roe B.A."/>
            <person name="Shenoy N."/>
            <person name="Stanke M."/>
            <person name="Ter-Hovhannisyan V."/>
            <person name="Tunlid A."/>
            <person name="Velagapudi R."/>
            <person name="Vision T.J."/>
            <person name="Zeng Q."/>
            <person name="Zolan M.E."/>
            <person name="Pukkila P.J."/>
        </authorList>
    </citation>
    <scope>NUCLEOTIDE SEQUENCE [LARGE SCALE GENOMIC DNA]</scope>
    <source>
        <strain evidence="4">Okayama-7 / 130 / ATCC MYA-4618 / FGSC 9003</strain>
    </source>
</reference>
<protein>
    <submittedName>
        <fullName evidence="3">Haloacid dehalogenase</fullName>
    </submittedName>
</protein>
<gene>
    <name evidence="3" type="ORF">CC1G_03540</name>
</gene>
<evidence type="ECO:0000256" key="1">
    <source>
        <dbReference type="ARBA" id="ARBA00022801"/>
    </source>
</evidence>
<dbReference type="InterPro" id="IPR036412">
    <property type="entry name" value="HAD-like_sf"/>
</dbReference>
<dbReference type="Gene3D" id="3.40.50.1000">
    <property type="entry name" value="HAD superfamily/HAD-like"/>
    <property type="match status" value="1"/>
</dbReference>
<evidence type="ECO:0000256" key="2">
    <source>
        <dbReference type="SAM" id="MobiDB-lite"/>
    </source>
</evidence>